<proteinExistence type="predicted"/>
<sequence>MNQQFFRSGLGLFLLLSVFSSGFAIEPHCYNVTKTVEIVYREAKKTVSLKFIWDASLIGGTVGVIFGTVTDRGGKCIAERAMTITLPTNAKHCPRFTGYESWCENETRFSVKKNANGSLELIVKFSVQSMLRYLGNVTVNNTVLFSSRLQYSYLSTNESASDLTTQVHVLGGYAKIYT</sequence>
<reference evidence="2 3" key="1">
    <citation type="submission" date="2022-05" db="EMBL/GenBank/DDBJ databases">
        <authorList>
            <consortium name="Genoscope - CEA"/>
            <person name="William W."/>
        </authorList>
    </citation>
    <scope>NUCLEOTIDE SEQUENCE [LARGE SCALE GENOMIC DNA]</scope>
</reference>
<dbReference type="EMBL" id="CALNXK010000028">
    <property type="protein sequence ID" value="CAH3115481.1"/>
    <property type="molecule type" value="Genomic_DNA"/>
</dbReference>
<gene>
    <name evidence="2" type="ORF">PLOB_00023691</name>
</gene>
<organism evidence="2 3">
    <name type="scientific">Porites lobata</name>
    <dbReference type="NCBI Taxonomy" id="104759"/>
    <lineage>
        <taxon>Eukaryota</taxon>
        <taxon>Metazoa</taxon>
        <taxon>Cnidaria</taxon>
        <taxon>Anthozoa</taxon>
        <taxon>Hexacorallia</taxon>
        <taxon>Scleractinia</taxon>
        <taxon>Fungiina</taxon>
        <taxon>Poritidae</taxon>
        <taxon>Porites</taxon>
    </lineage>
</organism>
<dbReference type="Proteomes" id="UP001159405">
    <property type="component" value="Unassembled WGS sequence"/>
</dbReference>
<comment type="caution">
    <text evidence="2">The sequence shown here is derived from an EMBL/GenBank/DDBJ whole genome shotgun (WGS) entry which is preliminary data.</text>
</comment>
<feature type="chain" id="PRO_5046176816" evidence="1">
    <location>
        <begin position="25"/>
        <end position="178"/>
    </location>
</feature>
<accession>A0ABN8NMV5</accession>
<protein>
    <submittedName>
        <fullName evidence="2">Uncharacterized protein</fullName>
    </submittedName>
</protein>
<evidence type="ECO:0000313" key="2">
    <source>
        <dbReference type="EMBL" id="CAH3115481.1"/>
    </source>
</evidence>
<keyword evidence="3" id="KW-1185">Reference proteome</keyword>
<feature type="signal peptide" evidence="1">
    <location>
        <begin position="1"/>
        <end position="24"/>
    </location>
</feature>
<evidence type="ECO:0000313" key="3">
    <source>
        <dbReference type="Proteomes" id="UP001159405"/>
    </source>
</evidence>
<name>A0ABN8NMV5_9CNID</name>
<evidence type="ECO:0000256" key="1">
    <source>
        <dbReference type="SAM" id="SignalP"/>
    </source>
</evidence>
<keyword evidence="1" id="KW-0732">Signal</keyword>